<feature type="transmembrane region" description="Helical" evidence="9">
    <location>
        <begin position="119"/>
        <end position="137"/>
    </location>
</feature>
<evidence type="ECO:0000256" key="6">
    <source>
        <dbReference type="ARBA" id="ARBA00022989"/>
    </source>
</evidence>
<evidence type="ECO:0000256" key="5">
    <source>
        <dbReference type="ARBA" id="ARBA00022692"/>
    </source>
</evidence>
<feature type="domain" description="Cation efflux protein transmembrane" evidence="10">
    <location>
        <begin position="16"/>
        <end position="210"/>
    </location>
</feature>
<evidence type="ECO:0000259" key="10">
    <source>
        <dbReference type="Pfam" id="PF01545"/>
    </source>
</evidence>
<dbReference type="Gene3D" id="3.30.70.1350">
    <property type="entry name" value="Cation efflux protein, cytoplasmic domain"/>
    <property type="match status" value="1"/>
</dbReference>
<evidence type="ECO:0000313" key="12">
    <source>
        <dbReference type="EMBL" id="SDE35651.1"/>
    </source>
</evidence>
<comment type="subcellular location">
    <subcellularLocation>
        <location evidence="1">Membrane</location>
        <topology evidence="1">Multi-pass membrane protein</topology>
    </subcellularLocation>
</comment>
<dbReference type="OrthoDB" id="9806522at2"/>
<evidence type="ECO:0000256" key="8">
    <source>
        <dbReference type="SAM" id="MobiDB-lite"/>
    </source>
</evidence>
<dbReference type="PANTHER" id="PTHR43840">
    <property type="entry name" value="MITOCHONDRIAL METAL TRANSPORTER 1-RELATED"/>
    <property type="match status" value="1"/>
</dbReference>
<sequence length="307" mass="31894">MAGRASDDRLNLSAGIASVSVALVLIAAKLWALWQTGALSVAATLADSALDLVMSLGALAAIAYARRPADADHAFGHSSAEDLAALGQSLFILVSAALIAGGAMMRLNAPGDALSNEGAGIAAMALSIVLTAGLVAWQRRVARLTGNRVVAADSLHYLGDLIPALGAIGALWASRRFGLDWIDPAVALGAAALMVGGALKIGRGAWDALMDRAVDDDMVAGIEAIAGDFPGVHGHHDLRTRRAGSRVFVNLHIELDGEQSLHEAHEIGAALKRAILARYPRADVIIHKDPVGDPHDPRRAGAEQRPR</sequence>
<organism evidence="12 13">
    <name type="scientific">Limimaricola pyoseonensis</name>
    <dbReference type="NCBI Taxonomy" id="521013"/>
    <lineage>
        <taxon>Bacteria</taxon>
        <taxon>Pseudomonadati</taxon>
        <taxon>Pseudomonadota</taxon>
        <taxon>Alphaproteobacteria</taxon>
        <taxon>Rhodobacterales</taxon>
        <taxon>Paracoccaceae</taxon>
        <taxon>Limimaricola</taxon>
    </lineage>
</organism>
<dbReference type="InterPro" id="IPR027469">
    <property type="entry name" value="Cation_efflux_TMD_sf"/>
</dbReference>
<dbReference type="GO" id="GO:0015341">
    <property type="term" value="F:zinc efflux antiporter activity"/>
    <property type="evidence" value="ECO:0007669"/>
    <property type="project" value="TreeGrafter"/>
</dbReference>
<keyword evidence="7 9" id="KW-0472">Membrane</keyword>
<dbReference type="SUPFAM" id="SSF160240">
    <property type="entry name" value="Cation efflux protein cytoplasmic domain-like"/>
    <property type="match status" value="1"/>
</dbReference>
<evidence type="ECO:0000256" key="4">
    <source>
        <dbReference type="ARBA" id="ARBA00022475"/>
    </source>
</evidence>
<dbReference type="PANTHER" id="PTHR43840:SF41">
    <property type="entry name" value="CATION-EFFLUX PUMP FIEF"/>
    <property type="match status" value="1"/>
</dbReference>
<dbReference type="RefSeq" id="WP_090110505.1">
    <property type="nucleotide sequence ID" value="NZ_FNAT01000002.1"/>
</dbReference>
<keyword evidence="3" id="KW-0813">Transport</keyword>
<keyword evidence="13" id="KW-1185">Reference proteome</keyword>
<keyword evidence="4" id="KW-1003">Cell membrane</keyword>
<keyword evidence="6 9" id="KW-1133">Transmembrane helix</keyword>
<feature type="transmembrane region" description="Helical" evidence="9">
    <location>
        <begin position="185"/>
        <end position="202"/>
    </location>
</feature>
<evidence type="ECO:0000256" key="3">
    <source>
        <dbReference type="ARBA" id="ARBA00022448"/>
    </source>
</evidence>
<evidence type="ECO:0000256" key="7">
    <source>
        <dbReference type="ARBA" id="ARBA00023136"/>
    </source>
</evidence>
<feature type="domain" description="Cation efflux protein cytoplasmic" evidence="11">
    <location>
        <begin position="215"/>
        <end position="290"/>
    </location>
</feature>
<evidence type="ECO:0000256" key="2">
    <source>
        <dbReference type="ARBA" id="ARBA00008114"/>
    </source>
</evidence>
<dbReference type="InterPro" id="IPR050291">
    <property type="entry name" value="CDF_Transporter"/>
</dbReference>
<dbReference type="Pfam" id="PF16916">
    <property type="entry name" value="ZT_dimer"/>
    <property type="match status" value="1"/>
</dbReference>
<comment type="similarity">
    <text evidence="2">Belongs to the cation diffusion facilitator (CDF) transporter (TC 2.A.4) family.</text>
</comment>
<dbReference type="NCBIfam" id="TIGR01297">
    <property type="entry name" value="CDF"/>
    <property type="match status" value="1"/>
</dbReference>
<dbReference type="Proteomes" id="UP000198922">
    <property type="component" value="Unassembled WGS sequence"/>
</dbReference>
<reference evidence="13" key="1">
    <citation type="submission" date="2016-10" db="EMBL/GenBank/DDBJ databases">
        <authorList>
            <person name="Varghese N."/>
            <person name="Submissions S."/>
        </authorList>
    </citation>
    <scope>NUCLEOTIDE SEQUENCE [LARGE SCALE GENOMIC DNA]</scope>
    <source>
        <strain evidence="13">DSM 21424</strain>
    </source>
</reference>
<keyword evidence="5 9" id="KW-0812">Transmembrane</keyword>
<dbReference type="InterPro" id="IPR058533">
    <property type="entry name" value="Cation_efflux_TM"/>
</dbReference>
<feature type="transmembrane region" description="Helical" evidence="9">
    <location>
        <begin position="12"/>
        <end position="32"/>
    </location>
</feature>
<dbReference type="STRING" id="521013.SAMN04488567_1401"/>
<dbReference type="EMBL" id="FNAT01000002">
    <property type="protein sequence ID" value="SDE35651.1"/>
    <property type="molecule type" value="Genomic_DNA"/>
</dbReference>
<evidence type="ECO:0000313" key="13">
    <source>
        <dbReference type="Proteomes" id="UP000198922"/>
    </source>
</evidence>
<feature type="transmembrane region" description="Helical" evidence="9">
    <location>
        <begin position="38"/>
        <end position="62"/>
    </location>
</feature>
<evidence type="ECO:0000256" key="1">
    <source>
        <dbReference type="ARBA" id="ARBA00004141"/>
    </source>
</evidence>
<dbReference type="InterPro" id="IPR002524">
    <property type="entry name" value="Cation_efflux"/>
</dbReference>
<dbReference type="GO" id="GO:0006882">
    <property type="term" value="P:intracellular zinc ion homeostasis"/>
    <property type="evidence" value="ECO:0007669"/>
    <property type="project" value="TreeGrafter"/>
</dbReference>
<feature type="region of interest" description="Disordered" evidence="8">
    <location>
        <begin position="287"/>
        <end position="307"/>
    </location>
</feature>
<feature type="transmembrane region" description="Helical" evidence="9">
    <location>
        <begin position="83"/>
        <end position="107"/>
    </location>
</feature>
<evidence type="ECO:0000256" key="9">
    <source>
        <dbReference type="SAM" id="Phobius"/>
    </source>
</evidence>
<proteinExistence type="inferred from homology"/>
<evidence type="ECO:0000259" key="11">
    <source>
        <dbReference type="Pfam" id="PF16916"/>
    </source>
</evidence>
<dbReference type="AlphaFoldDB" id="A0A1G7C8J1"/>
<feature type="transmembrane region" description="Helical" evidence="9">
    <location>
        <begin position="149"/>
        <end position="173"/>
    </location>
</feature>
<dbReference type="GO" id="GO:0015086">
    <property type="term" value="F:cadmium ion transmembrane transporter activity"/>
    <property type="evidence" value="ECO:0007669"/>
    <property type="project" value="TreeGrafter"/>
</dbReference>
<gene>
    <name evidence="12" type="ORF">SAMN04488567_1401</name>
</gene>
<dbReference type="Pfam" id="PF01545">
    <property type="entry name" value="Cation_efflux"/>
    <property type="match status" value="1"/>
</dbReference>
<dbReference type="SUPFAM" id="SSF161111">
    <property type="entry name" value="Cation efflux protein transmembrane domain-like"/>
    <property type="match status" value="1"/>
</dbReference>
<dbReference type="GO" id="GO:0005886">
    <property type="term" value="C:plasma membrane"/>
    <property type="evidence" value="ECO:0007669"/>
    <property type="project" value="TreeGrafter"/>
</dbReference>
<dbReference type="InterPro" id="IPR036837">
    <property type="entry name" value="Cation_efflux_CTD_sf"/>
</dbReference>
<dbReference type="GO" id="GO:0015093">
    <property type="term" value="F:ferrous iron transmembrane transporter activity"/>
    <property type="evidence" value="ECO:0007669"/>
    <property type="project" value="TreeGrafter"/>
</dbReference>
<dbReference type="Gene3D" id="1.20.1510.10">
    <property type="entry name" value="Cation efflux protein transmembrane domain"/>
    <property type="match status" value="1"/>
</dbReference>
<dbReference type="InterPro" id="IPR027470">
    <property type="entry name" value="Cation_efflux_CTD"/>
</dbReference>
<accession>A0A1G7C8J1</accession>
<protein>
    <submittedName>
        <fullName evidence="12">Ferrous-iron efflux pump FieF</fullName>
    </submittedName>
</protein>
<name>A0A1G7C8J1_9RHOB</name>